<evidence type="ECO:0000313" key="2">
    <source>
        <dbReference type="EMBL" id="TCO14548.1"/>
    </source>
</evidence>
<organism evidence="2 3">
    <name type="scientific">Camelimonas lactis</name>
    <dbReference type="NCBI Taxonomy" id="659006"/>
    <lineage>
        <taxon>Bacteria</taxon>
        <taxon>Pseudomonadati</taxon>
        <taxon>Pseudomonadota</taxon>
        <taxon>Alphaproteobacteria</taxon>
        <taxon>Hyphomicrobiales</taxon>
        <taxon>Chelatococcaceae</taxon>
        <taxon>Camelimonas</taxon>
    </lineage>
</organism>
<dbReference type="AlphaFoldDB" id="A0A4R2GUS7"/>
<feature type="chain" id="PRO_5020973757" description="Cysteine rich repeat protein" evidence="1">
    <location>
        <begin position="20"/>
        <end position="61"/>
    </location>
</feature>
<keyword evidence="3" id="KW-1185">Reference proteome</keyword>
<dbReference type="EMBL" id="SLWL01000003">
    <property type="protein sequence ID" value="TCO14548.1"/>
    <property type="molecule type" value="Genomic_DNA"/>
</dbReference>
<comment type="caution">
    <text evidence="2">The sequence shown here is derived from an EMBL/GenBank/DDBJ whole genome shotgun (WGS) entry which is preliminary data.</text>
</comment>
<keyword evidence="1" id="KW-0732">Signal</keyword>
<dbReference type="RefSeq" id="WP_132003918.1">
    <property type="nucleotide sequence ID" value="NZ_JBHUNN010000002.1"/>
</dbReference>
<feature type="signal peptide" evidence="1">
    <location>
        <begin position="1"/>
        <end position="19"/>
    </location>
</feature>
<reference evidence="2 3" key="1">
    <citation type="submission" date="2019-03" db="EMBL/GenBank/DDBJ databases">
        <title>Genomic Encyclopedia of Type Strains, Phase IV (KMG-IV): sequencing the most valuable type-strain genomes for metagenomic binning, comparative biology and taxonomic classification.</title>
        <authorList>
            <person name="Goeker M."/>
        </authorList>
    </citation>
    <scope>NUCLEOTIDE SEQUENCE [LARGE SCALE GENOMIC DNA]</scope>
    <source>
        <strain evidence="2 3">DSM 22958</strain>
    </source>
</reference>
<evidence type="ECO:0008006" key="4">
    <source>
        <dbReference type="Google" id="ProtNLM"/>
    </source>
</evidence>
<dbReference type="Proteomes" id="UP000294881">
    <property type="component" value="Unassembled WGS sequence"/>
</dbReference>
<evidence type="ECO:0000313" key="3">
    <source>
        <dbReference type="Proteomes" id="UP000294881"/>
    </source>
</evidence>
<gene>
    <name evidence="2" type="ORF">EV666_10355</name>
</gene>
<evidence type="ECO:0000256" key="1">
    <source>
        <dbReference type="SAM" id="SignalP"/>
    </source>
</evidence>
<protein>
    <recommendedName>
        <fullName evidence="4">Cysteine rich repeat protein</fullName>
    </recommendedName>
</protein>
<accession>A0A4R2GUS7</accession>
<sequence length="61" mass="6681">MTRLIIMTCAGLLTTSAMALDQTPKPVSQEIWQTCVNHCLCQAPEVILTCVEDCITRLSGQ</sequence>
<proteinExistence type="predicted"/>
<name>A0A4R2GUS7_9HYPH</name>